<feature type="compositionally biased region" description="Low complexity" evidence="5">
    <location>
        <begin position="114"/>
        <end position="127"/>
    </location>
</feature>
<evidence type="ECO:0000256" key="2">
    <source>
        <dbReference type="ARBA" id="ARBA00022692"/>
    </source>
</evidence>
<evidence type="ECO:0000256" key="6">
    <source>
        <dbReference type="SAM" id="Phobius"/>
    </source>
</evidence>
<evidence type="ECO:0000313" key="8">
    <source>
        <dbReference type="Proteomes" id="UP000257323"/>
    </source>
</evidence>
<feature type="compositionally biased region" description="Gly residues" evidence="5">
    <location>
        <begin position="94"/>
        <end position="111"/>
    </location>
</feature>
<evidence type="ECO:0000256" key="5">
    <source>
        <dbReference type="SAM" id="MobiDB-lite"/>
    </source>
</evidence>
<dbReference type="Pfam" id="PF13103">
    <property type="entry name" value="TonB_2"/>
    <property type="match status" value="1"/>
</dbReference>
<keyword evidence="2 6" id="KW-0812">Transmembrane</keyword>
<evidence type="ECO:0000256" key="3">
    <source>
        <dbReference type="ARBA" id="ARBA00022989"/>
    </source>
</evidence>
<evidence type="ECO:0000313" key="7">
    <source>
        <dbReference type="EMBL" id="RFT14830.1"/>
    </source>
</evidence>
<comment type="subcellular location">
    <subcellularLocation>
        <location evidence="1">Membrane</location>
        <topology evidence="1">Single-pass membrane protein</topology>
    </subcellularLocation>
</comment>
<dbReference type="Gene3D" id="3.30.1150.10">
    <property type="match status" value="1"/>
</dbReference>
<evidence type="ECO:0008006" key="9">
    <source>
        <dbReference type="Google" id="ProtNLM"/>
    </source>
</evidence>
<dbReference type="NCBIfam" id="TIGR01352">
    <property type="entry name" value="tonB_Cterm"/>
    <property type="match status" value="1"/>
</dbReference>
<protein>
    <recommendedName>
        <fullName evidence="9">Ferric siderophore transport system, periplasmic binding protein TonB</fullName>
    </recommendedName>
</protein>
<dbReference type="GO" id="GO:0016020">
    <property type="term" value="C:membrane"/>
    <property type="evidence" value="ECO:0007669"/>
    <property type="project" value="UniProtKB-SubCell"/>
</dbReference>
<reference evidence="7 8" key="1">
    <citation type="submission" date="2018-08" db="EMBL/GenBank/DDBJ databases">
        <title>Genome analysis of the thermophilic bacterium of the candidate phylum Aminicenantes from deep subsurface aquifer revealed its physiology and ecological role.</title>
        <authorList>
            <person name="Kadnikov V.V."/>
            <person name="Mardanov A.V."/>
            <person name="Beletsky A.V."/>
            <person name="Karnachuk O.V."/>
            <person name="Ravin N.V."/>
        </authorList>
    </citation>
    <scope>NUCLEOTIDE SEQUENCE [LARGE SCALE GENOMIC DNA]</scope>
    <source>
        <strain evidence="7">BY38</strain>
    </source>
</reference>
<feature type="transmembrane region" description="Helical" evidence="6">
    <location>
        <begin position="25"/>
        <end position="46"/>
    </location>
</feature>
<name>A0A3E2BJC7_9BACT</name>
<feature type="region of interest" description="Disordered" evidence="5">
    <location>
        <begin position="87"/>
        <end position="127"/>
    </location>
</feature>
<proteinExistence type="predicted"/>
<keyword evidence="3 6" id="KW-1133">Transmembrane helix</keyword>
<dbReference type="SUPFAM" id="SSF74653">
    <property type="entry name" value="TolA/TonB C-terminal domain"/>
    <property type="match status" value="1"/>
</dbReference>
<comment type="caution">
    <text evidence="7">The sequence shown here is derived from an EMBL/GenBank/DDBJ whole genome shotgun (WGS) entry which is preliminary data.</text>
</comment>
<evidence type="ECO:0000256" key="1">
    <source>
        <dbReference type="ARBA" id="ARBA00004167"/>
    </source>
</evidence>
<dbReference type="InterPro" id="IPR006260">
    <property type="entry name" value="TonB/TolA_C"/>
</dbReference>
<keyword evidence="4 6" id="KW-0472">Membrane</keyword>
<dbReference type="Proteomes" id="UP000257323">
    <property type="component" value="Unassembled WGS sequence"/>
</dbReference>
<organism evidence="7 8">
    <name type="scientific">Candidatus Saccharicenans subterraneus</name>
    <dbReference type="NCBI Taxonomy" id="2508984"/>
    <lineage>
        <taxon>Bacteria</taxon>
        <taxon>Candidatus Aminicenantota</taxon>
        <taxon>Candidatus Aminicenantia</taxon>
        <taxon>Candidatus Aminicenantales</taxon>
        <taxon>Candidatus Saccharicenantaceae</taxon>
        <taxon>Candidatus Saccharicenans</taxon>
    </lineage>
</organism>
<dbReference type="EMBL" id="QUAH01000018">
    <property type="protein sequence ID" value="RFT14830.1"/>
    <property type="molecule type" value="Genomic_DNA"/>
</dbReference>
<sequence length="331" mass="35555">MKNIGLKASFQKLTSRWRGLDRSEAWVKVISLTIAVLLHVLLILYLKQAKIIVKILPFIKETDVVIATYPEAGPPPYLPEVIKEPPVTQEQAGGQPGGAGQSGTGKPGGRPGTEAAGAAGSASEAAAPGQPAIPFDLEAYLAAGRGESQTPSGVRINLSRIRPVSGKYRFSLKLTVRPEPETGETGEAAPSLKSDVLQYAAPRAYEKPGRGLRFTESGRARPGIPGAVTPQAAAGYRYNIKPWAEKVVNLVQSRWILPQLSVMPKNKNVALILLVDRDGQLQSLEIATSTTSEILDQAALTAVRLCAPFPPLPEDFPGKSLEFYLVFTYHD</sequence>
<dbReference type="AlphaFoldDB" id="A0A3E2BJC7"/>
<evidence type="ECO:0000256" key="4">
    <source>
        <dbReference type="ARBA" id="ARBA00023136"/>
    </source>
</evidence>
<accession>A0A3E2BJC7</accession>
<gene>
    <name evidence="7" type="ORF">OP8BY_1523</name>
</gene>